<keyword evidence="3" id="KW-1185">Reference proteome</keyword>
<gene>
    <name evidence="2" type="primary">virE</name>
    <name evidence="2" type="ORF">NO2_0491</name>
</gene>
<protein>
    <submittedName>
        <fullName evidence="2">Protein VirE super family</fullName>
    </submittedName>
</protein>
<evidence type="ECO:0000313" key="3">
    <source>
        <dbReference type="Proteomes" id="UP000275925"/>
    </source>
</evidence>
<reference evidence="2 3" key="1">
    <citation type="journal article" date="2019" name="ISME J.">
        <title>Genome analyses of uncultured TG2/ZB3 bacteria in 'Margulisbacteria' specifically attached to ectosymbiotic spirochetes of protists in the termite gut.</title>
        <authorList>
            <person name="Utami Y.D."/>
            <person name="Kuwahara H."/>
            <person name="Igai K."/>
            <person name="Murakami T."/>
            <person name="Sugaya K."/>
            <person name="Morikawa T."/>
            <person name="Nagura Y."/>
            <person name="Yuki M."/>
            <person name="Deevong P."/>
            <person name="Inoue T."/>
            <person name="Kihara K."/>
            <person name="Lo N."/>
            <person name="Yamada A."/>
            <person name="Ohkuma M."/>
            <person name="Hongoh Y."/>
        </authorList>
    </citation>
    <scope>NUCLEOTIDE SEQUENCE [LARGE SCALE GENOMIC DNA]</scope>
    <source>
        <strain evidence="2">NkOx7-02</strain>
    </source>
</reference>
<accession>A0A388TGT6</accession>
<evidence type="ECO:0000259" key="1">
    <source>
        <dbReference type="Pfam" id="PF08800"/>
    </source>
</evidence>
<dbReference type="Proteomes" id="UP000275925">
    <property type="component" value="Unassembled WGS sequence"/>
</dbReference>
<dbReference type="AlphaFoldDB" id="A0A388TGT6"/>
<comment type="caution">
    <text evidence="2">The sequence shown here is derived from an EMBL/GenBank/DDBJ whole genome shotgun (WGS) entry which is preliminary data.</text>
</comment>
<feature type="domain" description="BT4734-like N-terminal" evidence="1">
    <location>
        <begin position="57"/>
        <end position="174"/>
    </location>
</feature>
<dbReference type="InterPro" id="IPR014907">
    <property type="entry name" value="BT4734-like_N"/>
</dbReference>
<name>A0A388TGT6_9BACT</name>
<organism evidence="2 3">
    <name type="scientific">Candidatus Termititenax persephonae</name>
    <dbReference type="NCBI Taxonomy" id="2218525"/>
    <lineage>
        <taxon>Bacteria</taxon>
        <taxon>Bacillati</taxon>
        <taxon>Candidatus Margulisiibacteriota</taxon>
        <taxon>Candidatus Termititenacia</taxon>
        <taxon>Candidatus Termititenacales</taxon>
        <taxon>Candidatus Termititenacaceae</taxon>
        <taxon>Candidatus Termititenax</taxon>
    </lineage>
</organism>
<dbReference type="EMBL" id="BGZO01000009">
    <property type="protein sequence ID" value="GBR75859.1"/>
    <property type="molecule type" value="Genomic_DNA"/>
</dbReference>
<sequence>MHFFAKTIVSKYSRISTYVREVSLHTELLNIKSGVYRQLITKCRETFRQSKEDYDSLKKSLPSITISGVFNRIRKIEYLIGYTNLIVFDLDHIDSNEINVLKRQLFSDDYVCACWISPSGEGIKFIIKTLNRVCDHKYTFDSAKHYYETKVNRKIDSSGSDITRLCFISDDNDLLLKDDEPKPYIPDSSILYNQINGRLQTTDLNMNRVITTSQSAKITSLIERKKILYSTEEKNNPANKEKIIKIIRFLKKHNLSITSSYENWYRVAIAIANTFSFDIGEKFYLHLCELDKSNHNEIRSKRILEYCYLNKNTNNPITFGSIVHLAQQAGFNLKKT</sequence>
<evidence type="ECO:0000313" key="2">
    <source>
        <dbReference type="EMBL" id="GBR75859.1"/>
    </source>
</evidence>
<dbReference type="Pfam" id="PF08800">
    <property type="entry name" value="BT4734-like_N"/>
    <property type="match status" value="1"/>
</dbReference>
<proteinExistence type="predicted"/>